<dbReference type="EMBL" id="CP024848">
    <property type="protein sequence ID" value="AXI07838.1"/>
    <property type="molecule type" value="Genomic_DNA"/>
</dbReference>
<keyword evidence="3" id="KW-0805">Transcription regulation</keyword>
<dbReference type="PANTHER" id="PTHR43280:SF2">
    <property type="entry name" value="HTH-TYPE TRANSCRIPTIONAL REGULATOR EXSA"/>
    <property type="match status" value="1"/>
</dbReference>
<keyword evidence="6" id="KW-0326">Glycosidase</keyword>
<dbReference type="OrthoDB" id="9776971at2"/>
<keyword evidence="4" id="KW-0238">DNA-binding</keyword>
<dbReference type="InterPro" id="IPR009057">
    <property type="entry name" value="Homeodomain-like_sf"/>
</dbReference>
<dbReference type="PROSITE" id="PS00041">
    <property type="entry name" value="HTH_ARAC_FAMILY_1"/>
    <property type="match status" value="1"/>
</dbReference>
<reference evidence="9" key="1">
    <citation type="submission" date="2017-11" db="EMBL/GenBank/DDBJ databases">
        <authorList>
            <person name="Zhu W."/>
        </authorList>
    </citation>
    <scope>NUCLEOTIDE SEQUENCE [LARGE SCALE GENOMIC DNA]</scope>
    <source>
        <strain evidence="9">160</strain>
    </source>
</reference>
<dbReference type="InterPro" id="IPR037923">
    <property type="entry name" value="HTH-like"/>
</dbReference>
<name>A0A345PCV8_9BACI</name>
<dbReference type="GO" id="GO:0043565">
    <property type="term" value="F:sequence-specific DNA binding"/>
    <property type="evidence" value="ECO:0007669"/>
    <property type="project" value="InterPro"/>
</dbReference>
<keyword evidence="5" id="KW-0804">Transcription</keyword>
<evidence type="ECO:0000256" key="6">
    <source>
        <dbReference type="ARBA" id="ARBA00023295"/>
    </source>
</evidence>
<dbReference type="Proteomes" id="UP000253908">
    <property type="component" value="Chromosome"/>
</dbReference>
<dbReference type="Gene3D" id="2.60.40.1500">
    <property type="entry name" value="Glycosyl hydrolase domain, family 39"/>
    <property type="match status" value="1"/>
</dbReference>
<dbReference type="InterPro" id="IPR049166">
    <property type="entry name" value="GH39_cat"/>
</dbReference>
<evidence type="ECO:0000256" key="5">
    <source>
        <dbReference type="ARBA" id="ARBA00023163"/>
    </source>
</evidence>
<dbReference type="InterPro" id="IPR018060">
    <property type="entry name" value="HTH_AraC"/>
</dbReference>
<dbReference type="RefSeq" id="WP_114915132.1">
    <property type="nucleotide sequence ID" value="NZ_CP024848.1"/>
</dbReference>
<dbReference type="AlphaFoldDB" id="A0A345PCV8"/>
<dbReference type="GO" id="GO:0003700">
    <property type="term" value="F:DNA-binding transcription factor activity"/>
    <property type="evidence" value="ECO:0007669"/>
    <property type="project" value="InterPro"/>
</dbReference>
<dbReference type="InterPro" id="IPR017853">
    <property type="entry name" value="GH"/>
</dbReference>
<keyword evidence="2" id="KW-0378">Hydrolase</keyword>
<accession>A0A345PCV8</accession>
<keyword evidence="9" id="KW-1185">Reference proteome</keyword>
<dbReference type="GO" id="GO:0016798">
    <property type="term" value="F:hydrolase activity, acting on glycosyl bonds"/>
    <property type="evidence" value="ECO:0007669"/>
    <property type="project" value="UniProtKB-KW"/>
</dbReference>
<sequence length="780" mass="91538">MNKPIMDDYNISLQQIELLAPRICTGIQVMLVISGEITVETNSRYYLLNENDLLVINRNQYYQAKGSRPNSVLMLNLSDRYMSKAYSSYRTSRFECYSREIDMGRELMVGKLRKLLVELMLTYYRRDESYQIEIQAFISELLLILIRRFKQKGSSLEKIDTKDERLNQIIAYMEKNYDQSITLEEIAHHFYLSSGYLSRYFKQKVGTGFNRFLMNIRLEHSLKDLLYTSNSISQIAMKNGFPNTKSFTTLFKEIYEETPKNYREKHQVERVDSVKSYNLEDASEIIHTPSILERLGAILTNSDETYNNTETKSEELKIDLSHISTSKINRPMHNLMIGELRELLKESVRSQILMVAKDMRLENIGVRNLITGSTFIPPVETDEIIATTSPYYNADFALNFLKKNELSLFVRVDYKEISTDEDGYFTELHKFMSHCINVYGQAYIETWHFMFYESYPTGVSGKDLERVYMKFYHALKTYAPLISVGSFFPFAFKKEETSTQHQWLIKDEIPVDFFGYEANQNEVINFEELGNDRFSLAEGYIKEKTDKLLTYLLHHKKERPIHLISWNTLSGNTRHTNGTFFRGALVLKNAFEVADRIESMGFWINTEQHEKGRKERNIPIEGLELFHYFNGKRPAFFAMQFLERLQGEVVVSGSDYIMTKNDRGYQLLLMNSNIINPYYSVEDTFLQKLNKDIHVTITNMEQGEYQIRKHVFDKNNGALYTKWWELNSAYGMDMEVIDYIIQTSRPSLEIFDEAIEGEWAFYAYLSINAIHFFDIRKALI</sequence>
<dbReference type="PANTHER" id="PTHR43280">
    <property type="entry name" value="ARAC-FAMILY TRANSCRIPTIONAL REGULATOR"/>
    <property type="match status" value="1"/>
</dbReference>
<dbReference type="KEGG" id="ocn:CUC15_02050"/>
<dbReference type="Pfam" id="PF01229">
    <property type="entry name" value="Glyco_hydro_39"/>
    <property type="match status" value="1"/>
</dbReference>
<dbReference type="Pfam" id="PF12833">
    <property type="entry name" value="HTH_18"/>
    <property type="match status" value="1"/>
</dbReference>
<gene>
    <name evidence="8" type="ORF">CUC15_02050</name>
</gene>
<evidence type="ECO:0000313" key="8">
    <source>
        <dbReference type="EMBL" id="AXI07838.1"/>
    </source>
</evidence>
<feature type="domain" description="HTH araC/xylS-type" evidence="7">
    <location>
        <begin position="167"/>
        <end position="265"/>
    </location>
</feature>
<organism evidence="8 9">
    <name type="scientific">Oceanobacillus zhaokaii</name>
    <dbReference type="NCBI Taxonomy" id="2052660"/>
    <lineage>
        <taxon>Bacteria</taxon>
        <taxon>Bacillati</taxon>
        <taxon>Bacillota</taxon>
        <taxon>Bacilli</taxon>
        <taxon>Bacillales</taxon>
        <taxon>Bacillaceae</taxon>
        <taxon>Oceanobacillus</taxon>
    </lineage>
</organism>
<comment type="similarity">
    <text evidence="1">Belongs to the glycosyl hydrolase 39 family.</text>
</comment>
<dbReference type="SUPFAM" id="SSF51011">
    <property type="entry name" value="Glycosyl hydrolase domain"/>
    <property type="match status" value="1"/>
</dbReference>
<dbReference type="PROSITE" id="PS01124">
    <property type="entry name" value="HTH_ARAC_FAMILY_2"/>
    <property type="match status" value="1"/>
</dbReference>
<dbReference type="Gene3D" id="1.10.10.60">
    <property type="entry name" value="Homeodomain-like"/>
    <property type="match status" value="2"/>
</dbReference>
<dbReference type="SUPFAM" id="SSF46689">
    <property type="entry name" value="Homeodomain-like"/>
    <property type="match status" value="2"/>
</dbReference>
<protein>
    <submittedName>
        <fullName evidence="8">Beta-xylosidase</fullName>
    </submittedName>
</protein>
<dbReference type="SMART" id="SM00342">
    <property type="entry name" value="HTH_ARAC"/>
    <property type="match status" value="1"/>
</dbReference>
<evidence type="ECO:0000259" key="7">
    <source>
        <dbReference type="PROSITE" id="PS01124"/>
    </source>
</evidence>
<dbReference type="InterPro" id="IPR018062">
    <property type="entry name" value="HTH_AraC-typ_CS"/>
</dbReference>
<evidence type="ECO:0000256" key="4">
    <source>
        <dbReference type="ARBA" id="ARBA00023125"/>
    </source>
</evidence>
<dbReference type="Gene3D" id="3.20.20.80">
    <property type="entry name" value="Glycosidases"/>
    <property type="match status" value="1"/>
</dbReference>
<dbReference type="SUPFAM" id="SSF51215">
    <property type="entry name" value="Regulatory protein AraC"/>
    <property type="match status" value="1"/>
</dbReference>
<dbReference type="SUPFAM" id="SSF51445">
    <property type="entry name" value="(Trans)glycosidases"/>
    <property type="match status" value="1"/>
</dbReference>
<evidence type="ECO:0000313" key="9">
    <source>
        <dbReference type="Proteomes" id="UP000253908"/>
    </source>
</evidence>
<evidence type="ECO:0000256" key="3">
    <source>
        <dbReference type="ARBA" id="ARBA00023015"/>
    </source>
</evidence>
<evidence type="ECO:0000256" key="2">
    <source>
        <dbReference type="ARBA" id="ARBA00022801"/>
    </source>
</evidence>
<proteinExistence type="inferred from homology"/>
<evidence type="ECO:0000256" key="1">
    <source>
        <dbReference type="ARBA" id="ARBA00008875"/>
    </source>
</evidence>